<evidence type="ECO:0000256" key="1">
    <source>
        <dbReference type="ARBA" id="ARBA00022723"/>
    </source>
</evidence>
<dbReference type="InterPro" id="IPR050659">
    <property type="entry name" value="Peptidase_M24B"/>
</dbReference>
<dbReference type="SUPFAM" id="SSF53092">
    <property type="entry name" value="Creatinase/prolidase N-terminal domain"/>
    <property type="match status" value="1"/>
</dbReference>
<evidence type="ECO:0000256" key="2">
    <source>
        <dbReference type="ARBA" id="ARBA00022801"/>
    </source>
</evidence>
<dbReference type="Gene3D" id="3.40.350.10">
    <property type="entry name" value="Creatinase/prolidase N-terminal domain"/>
    <property type="match status" value="1"/>
</dbReference>
<comment type="caution">
    <text evidence="6">The sequence shown here is derived from an EMBL/GenBank/DDBJ whole genome shotgun (WGS) entry which is preliminary data.</text>
</comment>
<keyword evidence="6" id="KW-0031">Aminopeptidase</keyword>
<protein>
    <submittedName>
        <fullName evidence="6">Aminopeptidase</fullName>
    </submittedName>
</protein>
<evidence type="ECO:0000256" key="3">
    <source>
        <dbReference type="RuleBase" id="RU000590"/>
    </source>
</evidence>
<dbReference type="Gene3D" id="3.90.230.10">
    <property type="entry name" value="Creatinase/methionine aminopeptidase superfamily"/>
    <property type="match status" value="1"/>
</dbReference>
<keyword evidence="2" id="KW-0378">Hydrolase</keyword>
<comment type="similarity">
    <text evidence="3">Belongs to the peptidase M24B family.</text>
</comment>
<accession>A0A2R6Y177</accession>
<dbReference type="Proteomes" id="UP000244338">
    <property type="component" value="Unassembled WGS sequence"/>
</dbReference>
<dbReference type="InterPro" id="IPR000587">
    <property type="entry name" value="Creatinase_N"/>
</dbReference>
<dbReference type="EMBL" id="PEBX01000029">
    <property type="protein sequence ID" value="PTQ56420.1"/>
    <property type="molecule type" value="Genomic_DNA"/>
</dbReference>
<reference evidence="7" key="1">
    <citation type="journal article" date="2018" name="Sci. Rep.">
        <title>Lignite coal burning seam in the remote Altai Mountains harbors a hydrogen-driven thermophilic microbial community.</title>
        <authorList>
            <person name="Kadnikov V.V."/>
            <person name="Mardanov A.V."/>
            <person name="Ivasenko D.A."/>
            <person name="Antsiferov D.V."/>
            <person name="Beletsky A.V."/>
            <person name="Karnachuk O.V."/>
            <person name="Ravin N.V."/>
        </authorList>
    </citation>
    <scope>NUCLEOTIDE SEQUENCE [LARGE SCALE GENOMIC DNA]</scope>
</reference>
<keyword evidence="6" id="KW-0645">Protease</keyword>
<dbReference type="PROSITE" id="PS00491">
    <property type="entry name" value="PROLINE_PEPTIDASE"/>
    <property type="match status" value="1"/>
</dbReference>
<dbReference type="InterPro" id="IPR001131">
    <property type="entry name" value="Peptidase_M24B_aminopep-P_CS"/>
</dbReference>
<dbReference type="InterPro" id="IPR029149">
    <property type="entry name" value="Creatin/AminoP/Spt16_N"/>
</dbReference>
<dbReference type="GO" id="GO:0046872">
    <property type="term" value="F:metal ion binding"/>
    <property type="evidence" value="ECO:0007669"/>
    <property type="project" value="UniProtKB-KW"/>
</dbReference>
<evidence type="ECO:0000259" key="4">
    <source>
        <dbReference type="Pfam" id="PF00557"/>
    </source>
</evidence>
<keyword evidence="1 3" id="KW-0479">Metal-binding</keyword>
<dbReference type="AlphaFoldDB" id="A0A2R6Y177"/>
<feature type="domain" description="Peptidase M24" evidence="4">
    <location>
        <begin position="168"/>
        <end position="369"/>
    </location>
</feature>
<organism evidence="6 7">
    <name type="scientific">Candidatus Carbonibacillus altaicus</name>
    <dbReference type="NCBI Taxonomy" id="2163959"/>
    <lineage>
        <taxon>Bacteria</taxon>
        <taxon>Bacillati</taxon>
        <taxon>Bacillota</taxon>
        <taxon>Bacilli</taxon>
        <taxon>Bacillales</taxon>
        <taxon>Candidatus Carbonibacillus</taxon>
    </lineage>
</organism>
<dbReference type="Pfam" id="PF01321">
    <property type="entry name" value="Creatinase_N"/>
    <property type="match status" value="1"/>
</dbReference>
<evidence type="ECO:0000313" key="7">
    <source>
        <dbReference type="Proteomes" id="UP000244338"/>
    </source>
</evidence>
<dbReference type="PANTHER" id="PTHR46112:SF2">
    <property type="entry name" value="XAA-PRO AMINOPEPTIDASE P-RELATED"/>
    <property type="match status" value="1"/>
</dbReference>
<dbReference type="SUPFAM" id="SSF55920">
    <property type="entry name" value="Creatinase/aminopeptidase"/>
    <property type="match status" value="1"/>
</dbReference>
<dbReference type="InterPro" id="IPR036005">
    <property type="entry name" value="Creatinase/aminopeptidase-like"/>
</dbReference>
<dbReference type="PANTHER" id="PTHR46112">
    <property type="entry name" value="AMINOPEPTIDASE"/>
    <property type="match status" value="1"/>
</dbReference>
<proteinExistence type="inferred from homology"/>
<gene>
    <name evidence="6" type="ORF">BSOLF_0252</name>
</gene>
<evidence type="ECO:0000259" key="5">
    <source>
        <dbReference type="Pfam" id="PF01321"/>
    </source>
</evidence>
<name>A0A2R6Y177_9BACL</name>
<evidence type="ECO:0000313" key="6">
    <source>
        <dbReference type="EMBL" id="PTQ56420.1"/>
    </source>
</evidence>
<feature type="domain" description="Creatinase N-terminal" evidence="5">
    <location>
        <begin position="9"/>
        <end position="160"/>
    </location>
</feature>
<dbReference type="GO" id="GO:0004177">
    <property type="term" value="F:aminopeptidase activity"/>
    <property type="evidence" value="ECO:0007669"/>
    <property type="project" value="UniProtKB-KW"/>
</dbReference>
<dbReference type="InterPro" id="IPR000994">
    <property type="entry name" value="Pept_M24"/>
</dbReference>
<dbReference type="Pfam" id="PF00557">
    <property type="entry name" value="Peptidase_M24"/>
    <property type="match status" value="1"/>
</dbReference>
<sequence length="392" mass="43605">MNEETFRKRQQVLQTYLKREQLLGMVTSREALMYLTGLRMEGHERLIALLMSGHHALWVVPRLEEETVSLTGLSAVTYTDDEAIQDVLTRALLRLVGESGDASTDHLAKSLPFTGVAVEKKQIPLFFAESLDASLSRLFSSLPRVNWIDLDETLARQRMVKDANEQAYLKEAARRLSNVLDTVMAEDLKPGMREIDLVHAIEARARKMGVREMSFPTIVLSGARASLPHGESSEAPIEAGFLLIDLGFAVSGYHADMTRTYILGEPDARALDMLKVVLEAQEKAIRCIRPGVSYSELDQVARESLRAYGYDAYFTHRLGHGLGLSVHERPSIHALETLPIASGHAFTVEPGIYLPGVGGVRIEDDVLIEDDGSVRILTTSSKRLEDLIRSWP</sequence>